<organism evidence="2 3">
    <name type="scientific">Acanthoscelides obtectus</name>
    <name type="common">Bean weevil</name>
    <name type="synonym">Bruchus obtectus</name>
    <dbReference type="NCBI Taxonomy" id="200917"/>
    <lineage>
        <taxon>Eukaryota</taxon>
        <taxon>Metazoa</taxon>
        <taxon>Ecdysozoa</taxon>
        <taxon>Arthropoda</taxon>
        <taxon>Hexapoda</taxon>
        <taxon>Insecta</taxon>
        <taxon>Pterygota</taxon>
        <taxon>Neoptera</taxon>
        <taxon>Endopterygota</taxon>
        <taxon>Coleoptera</taxon>
        <taxon>Polyphaga</taxon>
        <taxon>Cucujiformia</taxon>
        <taxon>Chrysomeloidea</taxon>
        <taxon>Chrysomelidae</taxon>
        <taxon>Bruchinae</taxon>
        <taxon>Bruchini</taxon>
        <taxon>Acanthoscelides</taxon>
    </lineage>
</organism>
<accession>A0A9P0Q2S4</accession>
<dbReference type="EMBL" id="CAKOFQ010007817">
    <property type="protein sequence ID" value="CAH2008550.1"/>
    <property type="molecule type" value="Genomic_DNA"/>
</dbReference>
<feature type="compositionally biased region" description="Acidic residues" evidence="1">
    <location>
        <begin position="276"/>
        <end position="286"/>
    </location>
</feature>
<evidence type="ECO:0000256" key="1">
    <source>
        <dbReference type="SAM" id="MobiDB-lite"/>
    </source>
</evidence>
<feature type="region of interest" description="Disordered" evidence="1">
    <location>
        <begin position="235"/>
        <end position="296"/>
    </location>
</feature>
<dbReference type="Proteomes" id="UP001152888">
    <property type="component" value="Unassembled WGS sequence"/>
</dbReference>
<dbReference type="AlphaFoldDB" id="A0A9P0Q2S4"/>
<name>A0A9P0Q2S4_ACAOB</name>
<dbReference type="OrthoDB" id="10051804at2759"/>
<comment type="caution">
    <text evidence="2">The sequence shown here is derived from an EMBL/GenBank/DDBJ whole genome shotgun (WGS) entry which is preliminary data.</text>
</comment>
<reference evidence="2" key="1">
    <citation type="submission" date="2022-03" db="EMBL/GenBank/DDBJ databases">
        <authorList>
            <person name="Sayadi A."/>
        </authorList>
    </citation>
    <scope>NUCLEOTIDE SEQUENCE</scope>
</reference>
<sequence>MCGPGDRSPALLAVADTDVATVATVDVPIKSVHPILGNTNHPRTVLPRSRAKKFFKPLGACEIMNEHSPVQLCNANASVMVENGKLYNFSACFIRFAQLYRGIVEFPQCGGDHALVVELCRTSEENENSGPLLPTSCVLERVADALKISPRSVKQQFKLITTKVKGHEQCTAQQLMSCAKPLSLLTDSGLTFVSSKADLDKICPFQSSDLDNFPTISTTCFFGKKKAPTVIPIDPHIPDVSDDDFGDGENISQTNELNDEEELPSGLDMLVPESNYEFEESDDETEPPPPQRRKTE</sequence>
<protein>
    <submittedName>
        <fullName evidence="2">Uncharacterized protein</fullName>
    </submittedName>
</protein>
<evidence type="ECO:0000313" key="3">
    <source>
        <dbReference type="Proteomes" id="UP001152888"/>
    </source>
</evidence>
<keyword evidence="3" id="KW-1185">Reference proteome</keyword>
<proteinExistence type="predicted"/>
<gene>
    <name evidence="2" type="ORF">ACAOBT_LOCUS30311</name>
</gene>
<evidence type="ECO:0000313" key="2">
    <source>
        <dbReference type="EMBL" id="CAH2008550.1"/>
    </source>
</evidence>